<protein>
    <submittedName>
        <fullName evidence="2">Uncharacterized protein</fullName>
    </submittedName>
</protein>
<proteinExistence type="predicted"/>
<comment type="caution">
    <text evidence="2">The sequence shown here is derived from an EMBL/GenBank/DDBJ whole genome shotgun (WGS) entry which is preliminary data.</text>
</comment>
<accession>A0AAV7QIL7</accession>
<keyword evidence="3" id="KW-1185">Reference proteome</keyword>
<feature type="compositionally biased region" description="Basic and acidic residues" evidence="1">
    <location>
        <begin position="26"/>
        <end position="37"/>
    </location>
</feature>
<feature type="compositionally biased region" description="Acidic residues" evidence="1">
    <location>
        <begin position="1"/>
        <end position="11"/>
    </location>
</feature>
<name>A0AAV7QIL7_PLEWA</name>
<sequence length="79" mass="9320">MADGMEGENEELGERGVESAEVGRVTGDEEHDDIKLRRPESRIKEKRLSRWFTQVFVRRFVPWHHKLLGSWGDKRTVEK</sequence>
<evidence type="ECO:0000313" key="2">
    <source>
        <dbReference type="EMBL" id="KAJ1139226.1"/>
    </source>
</evidence>
<reference evidence="2" key="1">
    <citation type="journal article" date="2022" name="bioRxiv">
        <title>Sequencing and chromosome-scale assembly of the giantPleurodeles waltlgenome.</title>
        <authorList>
            <person name="Brown T."/>
            <person name="Elewa A."/>
            <person name="Iarovenko S."/>
            <person name="Subramanian E."/>
            <person name="Araus A.J."/>
            <person name="Petzold A."/>
            <person name="Susuki M."/>
            <person name="Suzuki K.-i.T."/>
            <person name="Hayashi T."/>
            <person name="Toyoda A."/>
            <person name="Oliveira C."/>
            <person name="Osipova E."/>
            <person name="Leigh N.D."/>
            <person name="Simon A."/>
            <person name="Yun M.H."/>
        </authorList>
    </citation>
    <scope>NUCLEOTIDE SEQUENCE</scope>
    <source>
        <strain evidence="2">20211129_DDA</strain>
        <tissue evidence="2">Liver</tissue>
    </source>
</reference>
<dbReference type="Proteomes" id="UP001066276">
    <property type="component" value="Chromosome 6"/>
</dbReference>
<evidence type="ECO:0000313" key="3">
    <source>
        <dbReference type="Proteomes" id="UP001066276"/>
    </source>
</evidence>
<dbReference type="AlphaFoldDB" id="A0AAV7QIL7"/>
<organism evidence="2 3">
    <name type="scientific">Pleurodeles waltl</name>
    <name type="common">Iberian ribbed newt</name>
    <dbReference type="NCBI Taxonomy" id="8319"/>
    <lineage>
        <taxon>Eukaryota</taxon>
        <taxon>Metazoa</taxon>
        <taxon>Chordata</taxon>
        <taxon>Craniata</taxon>
        <taxon>Vertebrata</taxon>
        <taxon>Euteleostomi</taxon>
        <taxon>Amphibia</taxon>
        <taxon>Batrachia</taxon>
        <taxon>Caudata</taxon>
        <taxon>Salamandroidea</taxon>
        <taxon>Salamandridae</taxon>
        <taxon>Pleurodelinae</taxon>
        <taxon>Pleurodeles</taxon>
    </lineage>
</organism>
<gene>
    <name evidence="2" type="ORF">NDU88_005601</name>
</gene>
<evidence type="ECO:0000256" key="1">
    <source>
        <dbReference type="SAM" id="MobiDB-lite"/>
    </source>
</evidence>
<feature type="region of interest" description="Disordered" evidence="1">
    <location>
        <begin position="1"/>
        <end position="37"/>
    </location>
</feature>
<dbReference type="EMBL" id="JANPWB010000010">
    <property type="protein sequence ID" value="KAJ1139226.1"/>
    <property type="molecule type" value="Genomic_DNA"/>
</dbReference>